<evidence type="ECO:0000313" key="1">
    <source>
        <dbReference type="EMBL" id="GIH15438.1"/>
    </source>
</evidence>
<keyword evidence="2" id="KW-1185">Reference proteome</keyword>
<proteinExistence type="predicted"/>
<accession>A0A8J3QRB4</accession>
<dbReference type="EMBL" id="BONZ01000034">
    <property type="protein sequence ID" value="GIH15438.1"/>
    <property type="molecule type" value="Genomic_DNA"/>
</dbReference>
<organism evidence="1 2">
    <name type="scientific">Rugosimonospora africana</name>
    <dbReference type="NCBI Taxonomy" id="556532"/>
    <lineage>
        <taxon>Bacteria</taxon>
        <taxon>Bacillati</taxon>
        <taxon>Actinomycetota</taxon>
        <taxon>Actinomycetes</taxon>
        <taxon>Micromonosporales</taxon>
        <taxon>Micromonosporaceae</taxon>
        <taxon>Rugosimonospora</taxon>
    </lineage>
</organism>
<dbReference type="InterPro" id="IPR008972">
    <property type="entry name" value="Cupredoxin"/>
</dbReference>
<comment type="caution">
    <text evidence="1">The sequence shown here is derived from an EMBL/GenBank/DDBJ whole genome shotgun (WGS) entry which is preliminary data.</text>
</comment>
<name>A0A8J3QRB4_9ACTN</name>
<dbReference type="Gene3D" id="2.60.40.420">
    <property type="entry name" value="Cupredoxins - blue copper proteins"/>
    <property type="match status" value="2"/>
</dbReference>
<reference evidence="1" key="1">
    <citation type="submission" date="2021-01" db="EMBL/GenBank/DDBJ databases">
        <title>Whole genome shotgun sequence of Rugosimonospora africana NBRC 104875.</title>
        <authorList>
            <person name="Komaki H."/>
            <person name="Tamura T."/>
        </authorList>
    </citation>
    <scope>NUCLEOTIDE SEQUENCE</scope>
    <source>
        <strain evidence="1">NBRC 104875</strain>
    </source>
</reference>
<dbReference type="SUPFAM" id="SSF49503">
    <property type="entry name" value="Cupredoxins"/>
    <property type="match status" value="1"/>
</dbReference>
<dbReference type="Proteomes" id="UP000642748">
    <property type="component" value="Unassembled WGS sequence"/>
</dbReference>
<evidence type="ECO:0000313" key="2">
    <source>
        <dbReference type="Proteomes" id="UP000642748"/>
    </source>
</evidence>
<protein>
    <submittedName>
        <fullName evidence="1">Uncharacterized protein</fullName>
    </submittedName>
</protein>
<dbReference type="RefSeq" id="WP_203919070.1">
    <property type="nucleotide sequence ID" value="NZ_BONZ01000034.1"/>
</dbReference>
<sequence>MRFAVGSPSSDSSSIPARLSLLPRADASTATVTRDFLFQSVAGGGWTINGEQYRAGRSLATPALGRPEVWRFTTDVHHPVHLRLDQFRVLKRGNAGDIGD</sequence>
<gene>
    <name evidence="1" type="ORF">Raf01_36100</name>
</gene>
<dbReference type="AlphaFoldDB" id="A0A8J3QRB4"/>